<dbReference type="InterPro" id="IPR003362">
    <property type="entry name" value="Bact_transf"/>
</dbReference>
<dbReference type="GO" id="GO:0089702">
    <property type="term" value="F:undecaprenyl-phosphate glucose phosphotransferase activity"/>
    <property type="evidence" value="ECO:0007669"/>
    <property type="project" value="UniProtKB-EC"/>
</dbReference>
<keyword evidence="10" id="KW-1185">Reference proteome</keyword>
<evidence type="ECO:0000256" key="1">
    <source>
        <dbReference type="ARBA" id="ARBA00004141"/>
    </source>
</evidence>
<evidence type="ECO:0000256" key="5">
    <source>
        <dbReference type="ARBA" id="ARBA00022989"/>
    </source>
</evidence>
<dbReference type="InterPro" id="IPR017473">
    <property type="entry name" value="Undecaprenyl-P_gluc_Ptfrase"/>
</dbReference>
<keyword evidence="3 9" id="KW-0808">Transferase</keyword>
<dbReference type="EC" id="2.7.8.31" evidence="9"/>
<feature type="transmembrane region" description="Helical" evidence="7">
    <location>
        <begin position="76"/>
        <end position="97"/>
    </location>
</feature>
<name>A0ABW5ZWV5_9FLAO</name>
<dbReference type="NCBIfam" id="TIGR03025">
    <property type="entry name" value="EPS_sugtrans"/>
    <property type="match status" value="1"/>
</dbReference>
<sequence length="431" mass="50538">MDLFIILAVSYTLLSNSLLDLFFFGLFWICLSFFFSFYKVYRFTTIIRIISLLSKQISVFTLLIFTYYYIKGAFIDFKVIFLFYVLLLIIFNLWRIVLHSLFRKYRVVIGGDYNRVVILGKNSSTKRLELFFNNEPSYGYKYSGFFTDKNENNKLGSISESFDYVLEKNIDEIYCSIKELTNDQITKLIFFADNNLKTLKFIPDNKYIFSKKLKFENYNIIPILSLSEIPLKTGINKFTKRAFDIIFSLLVIIGILSWFTPLIALLIRLESKGPVFFKQLRYGADFNLFACYKFRSMMANKDSDSVQAAKNDMRITKMGKFIRRTSIDELPQFFNVLFGSMSVVGPRPLLLSHTNDYKNKINKFMVRHTVKPGITGLAQVSGYRGNIETDMDMQNRVKYDIFYVENWSWTLDFKIIIKTISNVLKGEEKAY</sequence>
<comment type="similarity">
    <text evidence="2">Belongs to the bacterial sugar transferase family.</text>
</comment>
<evidence type="ECO:0000256" key="3">
    <source>
        <dbReference type="ARBA" id="ARBA00022679"/>
    </source>
</evidence>
<feature type="domain" description="Bacterial sugar transferase" evidence="8">
    <location>
        <begin position="240"/>
        <end position="425"/>
    </location>
</feature>
<dbReference type="PANTHER" id="PTHR30576:SF0">
    <property type="entry name" value="UNDECAPRENYL-PHOSPHATE N-ACETYLGALACTOSAMINYL 1-PHOSPHATE TRANSFERASE-RELATED"/>
    <property type="match status" value="1"/>
</dbReference>
<evidence type="ECO:0000256" key="7">
    <source>
        <dbReference type="SAM" id="Phobius"/>
    </source>
</evidence>
<keyword evidence="5 7" id="KW-1133">Transmembrane helix</keyword>
<dbReference type="Pfam" id="PF13727">
    <property type="entry name" value="CoA_binding_3"/>
    <property type="match status" value="1"/>
</dbReference>
<accession>A0ABW5ZWV5</accession>
<evidence type="ECO:0000256" key="6">
    <source>
        <dbReference type="ARBA" id="ARBA00023136"/>
    </source>
</evidence>
<dbReference type="EMBL" id="JBHUOS010000010">
    <property type="protein sequence ID" value="MFD2917021.1"/>
    <property type="molecule type" value="Genomic_DNA"/>
</dbReference>
<comment type="subcellular location">
    <subcellularLocation>
        <location evidence="1">Membrane</location>
        <topology evidence="1">Multi-pass membrane protein</topology>
    </subcellularLocation>
</comment>
<feature type="transmembrane region" description="Helical" evidence="7">
    <location>
        <begin position="21"/>
        <end position="40"/>
    </location>
</feature>
<proteinExistence type="inferred from homology"/>
<feature type="transmembrane region" description="Helical" evidence="7">
    <location>
        <begin position="245"/>
        <end position="267"/>
    </location>
</feature>
<gene>
    <name evidence="9" type="ORF">ACFS29_15310</name>
</gene>
<reference evidence="10" key="1">
    <citation type="journal article" date="2019" name="Int. J. Syst. Evol. Microbiol.">
        <title>The Global Catalogue of Microorganisms (GCM) 10K type strain sequencing project: providing services to taxonomists for standard genome sequencing and annotation.</title>
        <authorList>
            <consortium name="The Broad Institute Genomics Platform"/>
            <consortium name="The Broad Institute Genome Sequencing Center for Infectious Disease"/>
            <person name="Wu L."/>
            <person name="Ma J."/>
        </authorList>
    </citation>
    <scope>NUCLEOTIDE SEQUENCE [LARGE SCALE GENOMIC DNA]</scope>
    <source>
        <strain evidence="10">KCTC 32514</strain>
    </source>
</reference>
<comment type="caution">
    <text evidence="9">The sequence shown here is derived from an EMBL/GenBank/DDBJ whole genome shotgun (WGS) entry which is preliminary data.</text>
</comment>
<dbReference type="InterPro" id="IPR017475">
    <property type="entry name" value="EPS_sugar_tfrase"/>
</dbReference>
<evidence type="ECO:0000256" key="4">
    <source>
        <dbReference type="ARBA" id="ARBA00022692"/>
    </source>
</evidence>
<protein>
    <submittedName>
        <fullName evidence="9">Undecaprenyl-phosphate glucose phosphotransferase</fullName>
        <ecNumber evidence="9">2.7.8.31</ecNumber>
    </submittedName>
</protein>
<dbReference type="NCBIfam" id="TIGR03023">
    <property type="entry name" value="WcaJ_sugtrans"/>
    <property type="match status" value="1"/>
</dbReference>
<dbReference type="Gene3D" id="3.40.50.720">
    <property type="entry name" value="NAD(P)-binding Rossmann-like Domain"/>
    <property type="match status" value="1"/>
</dbReference>
<organism evidence="9 10">
    <name type="scientific">Psychroserpens luteus</name>
    <dbReference type="NCBI Taxonomy" id="1434066"/>
    <lineage>
        <taxon>Bacteria</taxon>
        <taxon>Pseudomonadati</taxon>
        <taxon>Bacteroidota</taxon>
        <taxon>Flavobacteriia</taxon>
        <taxon>Flavobacteriales</taxon>
        <taxon>Flavobacteriaceae</taxon>
        <taxon>Psychroserpens</taxon>
    </lineage>
</organism>
<dbReference type="PANTHER" id="PTHR30576">
    <property type="entry name" value="COLANIC BIOSYNTHESIS UDP-GLUCOSE LIPID CARRIER TRANSFERASE"/>
    <property type="match status" value="1"/>
</dbReference>
<dbReference type="RefSeq" id="WP_241738264.1">
    <property type="nucleotide sequence ID" value="NZ_JADILU010000001.1"/>
</dbReference>
<keyword evidence="6 7" id="KW-0472">Membrane</keyword>
<evidence type="ECO:0000256" key="2">
    <source>
        <dbReference type="ARBA" id="ARBA00006464"/>
    </source>
</evidence>
<evidence type="ECO:0000313" key="9">
    <source>
        <dbReference type="EMBL" id="MFD2917021.1"/>
    </source>
</evidence>
<keyword evidence="4 7" id="KW-0812">Transmembrane</keyword>
<evidence type="ECO:0000259" key="8">
    <source>
        <dbReference type="Pfam" id="PF02397"/>
    </source>
</evidence>
<dbReference type="Pfam" id="PF02397">
    <property type="entry name" value="Bac_transf"/>
    <property type="match status" value="1"/>
</dbReference>
<evidence type="ECO:0000313" key="10">
    <source>
        <dbReference type="Proteomes" id="UP001597548"/>
    </source>
</evidence>
<feature type="transmembrane region" description="Helical" evidence="7">
    <location>
        <begin position="52"/>
        <end position="70"/>
    </location>
</feature>
<dbReference type="Proteomes" id="UP001597548">
    <property type="component" value="Unassembled WGS sequence"/>
</dbReference>